<accession>A0ABQ1LMD9</accession>
<dbReference type="Proteomes" id="UP000636010">
    <property type="component" value="Unassembled WGS sequence"/>
</dbReference>
<organism evidence="1 2">
    <name type="scientific">Marivirga lumbricoides</name>
    <dbReference type="NCBI Taxonomy" id="1046115"/>
    <lineage>
        <taxon>Bacteria</taxon>
        <taxon>Pseudomonadati</taxon>
        <taxon>Bacteroidota</taxon>
        <taxon>Cytophagia</taxon>
        <taxon>Cytophagales</taxon>
        <taxon>Marivirgaceae</taxon>
        <taxon>Marivirga</taxon>
    </lineage>
</organism>
<evidence type="ECO:0008006" key="3">
    <source>
        <dbReference type="Google" id="ProtNLM"/>
    </source>
</evidence>
<comment type="caution">
    <text evidence="1">The sequence shown here is derived from an EMBL/GenBank/DDBJ whole genome shotgun (WGS) entry which is preliminary data.</text>
</comment>
<evidence type="ECO:0000313" key="1">
    <source>
        <dbReference type="EMBL" id="GGC26539.1"/>
    </source>
</evidence>
<dbReference type="RefSeq" id="WP_188460833.1">
    <property type="nucleotide sequence ID" value="NZ_BAABHU010000003.1"/>
</dbReference>
<name>A0ABQ1LMD9_9BACT</name>
<proteinExistence type="predicted"/>
<sequence>MKNYTSLRKIVDVFHLYGINLTGKRKFANFYTDLKMQHIFVSGLIYELELASNGQLNDEEIRSFTTPAQIVNRLIVQ</sequence>
<evidence type="ECO:0000313" key="2">
    <source>
        <dbReference type="Proteomes" id="UP000636010"/>
    </source>
</evidence>
<keyword evidence="2" id="KW-1185">Reference proteome</keyword>
<protein>
    <recommendedName>
        <fullName evidence="3">Acyl carrier protein</fullName>
    </recommendedName>
</protein>
<gene>
    <name evidence="1" type="ORF">GCM10011506_09940</name>
</gene>
<dbReference type="EMBL" id="BMEC01000003">
    <property type="protein sequence ID" value="GGC26539.1"/>
    <property type="molecule type" value="Genomic_DNA"/>
</dbReference>
<reference evidence="2" key="1">
    <citation type="journal article" date="2019" name="Int. J. Syst. Evol. Microbiol.">
        <title>The Global Catalogue of Microorganisms (GCM) 10K type strain sequencing project: providing services to taxonomists for standard genome sequencing and annotation.</title>
        <authorList>
            <consortium name="The Broad Institute Genomics Platform"/>
            <consortium name="The Broad Institute Genome Sequencing Center for Infectious Disease"/>
            <person name="Wu L."/>
            <person name="Ma J."/>
        </authorList>
    </citation>
    <scope>NUCLEOTIDE SEQUENCE [LARGE SCALE GENOMIC DNA]</scope>
    <source>
        <strain evidence="2">CGMCC 1.10832</strain>
    </source>
</reference>